<sequence>MTYYLKSVVERDEAIGKMSDHLYSNWWKKMKKTKRLLSMEQVFLPFWCFDYRVVSHALPDGLEGRIAIEPLSEMSAILPVDYEREESCEQFIPVKKTLEDEHARKVLYWELFSKEKRREKIDVTITGRTLLYVPYWIGYIKDRNQRYDVIALDGLNGKVDLPMKETVLTYLCEEEQEIG</sequence>
<dbReference type="Proteomes" id="UP000447393">
    <property type="component" value="Unassembled WGS sequence"/>
</dbReference>
<protein>
    <submittedName>
        <fullName evidence="1">Uncharacterized protein</fullName>
    </submittedName>
</protein>
<comment type="caution">
    <text evidence="1">The sequence shown here is derived from an EMBL/GenBank/DDBJ whole genome shotgun (WGS) entry which is preliminary data.</text>
</comment>
<organism evidence="1 2">
    <name type="scientific">Halobacillus litoralis</name>
    <dbReference type="NCBI Taxonomy" id="45668"/>
    <lineage>
        <taxon>Bacteria</taxon>
        <taxon>Bacillati</taxon>
        <taxon>Bacillota</taxon>
        <taxon>Bacilli</taxon>
        <taxon>Bacillales</taxon>
        <taxon>Bacillaceae</taxon>
        <taxon>Halobacillus</taxon>
    </lineage>
</organism>
<name>A0A845E3I5_9BACI</name>
<accession>A0A845E3I5</accession>
<proteinExistence type="predicted"/>
<evidence type="ECO:0000313" key="1">
    <source>
        <dbReference type="EMBL" id="MYL49253.1"/>
    </source>
</evidence>
<evidence type="ECO:0000313" key="2">
    <source>
        <dbReference type="Proteomes" id="UP000447393"/>
    </source>
</evidence>
<reference evidence="1 2" key="1">
    <citation type="submission" date="2019-11" db="EMBL/GenBank/DDBJ databases">
        <title>Genome sequences of 17 halophilic strains isolated from different environments.</title>
        <authorList>
            <person name="Furrow R.E."/>
        </authorList>
    </citation>
    <scope>NUCLEOTIDE SEQUENCE [LARGE SCALE GENOMIC DNA]</scope>
    <source>
        <strain evidence="1 2">22505_10_Sand</strain>
    </source>
</reference>
<dbReference type="AlphaFoldDB" id="A0A845E3I5"/>
<dbReference type="EMBL" id="WMEZ01000002">
    <property type="protein sequence ID" value="MYL49253.1"/>
    <property type="molecule type" value="Genomic_DNA"/>
</dbReference>
<dbReference type="RefSeq" id="WP_160913514.1">
    <property type="nucleotide sequence ID" value="NZ_WMEZ01000002.1"/>
</dbReference>
<dbReference type="OrthoDB" id="2964109at2"/>
<gene>
    <name evidence="1" type="ORF">GLV98_07140</name>
</gene>